<feature type="domain" description="ABC transmembrane type-1" evidence="10">
    <location>
        <begin position="23"/>
        <end position="289"/>
    </location>
</feature>
<dbReference type="GO" id="GO:0034040">
    <property type="term" value="F:ATPase-coupled lipid transmembrane transporter activity"/>
    <property type="evidence" value="ECO:0007669"/>
    <property type="project" value="TreeGrafter"/>
</dbReference>
<dbReference type="InterPro" id="IPR027417">
    <property type="entry name" value="P-loop_NTPase"/>
</dbReference>
<dbReference type="Proteomes" id="UP000092659">
    <property type="component" value="Chromosome"/>
</dbReference>
<dbReference type="PROSITE" id="PS50929">
    <property type="entry name" value="ABC_TM1F"/>
    <property type="match status" value="1"/>
</dbReference>
<evidence type="ECO:0000256" key="8">
    <source>
        <dbReference type="SAM" id="Phobius"/>
    </source>
</evidence>
<dbReference type="RefSeq" id="WP_067307224.1">
    <property type="nucleotide sequence ID" value="NZ_CP016279.1"/>
</dbReference>
<dbReference type="InterPro" id="IPR036640">
    <property type="entry name" value="ABC1_TM_sf"/>
</dbReference>
<feature type="transmembrane region" description="Helical" evidence="8">
    <location>
        <begin position="20"/>
        <end position="42"/>
    </location>
</feature>
<dbReference type="SUPFAM" id="SSF90123">
    <property type="entry name" value="ABC transporter transmembrane region"/>
    <property type="match status" value="1"/>
</dbReference>
<feature type="transmembrane region" description="Helical" evidence="8">
    <location>
        <begin position="141"/>
        <end position="160"/>
    </location>
</feature>
<keyword evidence="6 8" id="KW-0472">Membrane</keyword>
<dbReference type="InterPro" id="IPR011527">
    <property type="entry name" value="ABC1_TM_dom"/>
</dbReference>
<evidence type="ECO:0000313" key="12">
    <source>
        <dbReference type="EMBL" id="MBP2055134.1"/>
    </source>
</evidence>
<keyword evidence="5 8" id="KW-1133">Transmembrane helix</keyword>
<dbReference type="SUPFAM" id="SSF52540">
    <property type="entry name" value="P-loop containing nucleoside triphosphate hydrolases"/>
    <property type="match status" value="1"/>
</dbReference>
<keyword evidence="4 12" id="KW-0067">ATP-binding</keyword>
<dbReference type="Gene3D" id="1.20.1560.10">
    <property type="entry name" value="ABC transporter type 1, transmembrane domain"/>
    <property type="match status" value="1"/>
</dbReference>
<evidence type="ECO:0000256" key="4">
    <source>
        <dbReference type="ARBA" id="ARBA00022840"/>
    </source>
</evidence>
<feature type="domain" description="ABC transporter" evidence="9">
    <location>
        <begin position="350"/>
        <end position="582"/>
    </location>
</feature>
<dbReference type="GO" id="GO:0016887">
    <property type="term" value="F:ATP hydrolysis activity"/>
    <property type="evidence" value="ECO:0007669"/>
    <property type="project" value="InterPro"/>
</dbReference>
<gene>
    <name evidence="11" type="ORF">AVL59_22265</name>
    <name evidence="12" type="ORF">J2Z21_008147</name>
</gene>
<dbReference type="Pfam" id="PF00664">
    <property type="entry name" value="ABC_membrane"/>
    <property type="match status" value="1"/>
</dbReference>
<evidence type="ECO:0000256" key="1">
    <source>
        <dbReference type="ARBA" id="ARBA00004651"/>
    </source>
</evidence>
<name>A0A1B1AZI6_9ACTN</name>
<dbReference type="EMBL" id="JAGGLP010000027">
    <property type="protein sequence ID" value="MBP2055134.1"/>
    <property type="molecule type" value="Genomic_DNA"/>
</dbReference>
<dbReference type="PANTHER" id="PTHR24221">
    <property type="entry name" value="ATP-BINDING CASSETTE SUB-FAMILY B"/>
    <property type="match status" value="1"/>
</dbReference>
<dbReference type="GO" id="GO:0005524">
    <property type="term" value="F:ATP binding"/>
    <property type="evidence" value="ECO:0007669"/>
    <property type="project" value="UniProtKB-KW"/>
</dbReference>
<dbReference type="GO" id="GO:0005886">
    <property type="term" value="C:plasma membrane"/>
    <property type="evidence" value="ECO:0007669"/>
    <property type="project" value="UniProtKB-SubCell"/>
</dbReference>
<dbReference type="PANTHER" id="PTHR24221:SF654">
    <property type="entry name" value="ATP-BINDING CASSETTE SUB-FAMILY B MEMBER 6"/>
    <property type="match status" value="1"/>
</dbReference>
<dbReference type="AlphaFoldDB" id="A0A1B1AZI6"/>
<feature type="region of interest" description="Disordered" evidence="7">
    <location>
        <begin position="319"/>
        <end position="342"/>
    </location>
</feature>
<organism evidence="11 13">
    <name type="scientific">Streptomyces griseochromogenes</name>
    <dbReference type="NCBI Taxonomy" id="68214"/>
    <lineage>
        <taxon>Bacteria</taxon>
        <taxon>Bacillati</taxon>
        <taxon>Actinomycetota</taxon>
        <taxon>Actinomycetes</taxon>
        <taxon>Kitasatosporales</taxon>
        <taxon>Streptomycetaceae</taxon>
        <taxon>Streptomyces</taxon>
    </lineage>
</organism>
<dbReference type="InterPro" id="IPR003593">
    <property type="entry name" value="AAA+_ATPase"/>
</dbReference>
<dbReference type="PROSITE" id="PS50893">
    <property type="entry name" value="ABC_TRANSPORTER_2"/>
    <property type="match status" value="1"/>
</dbReference>
<evidence type="ECO:0000259" key="9">
    <source>
        <dbReference type="PROSITE" id="PS50893"/>
    </source>
</evidence>
<feature type="transmembrane region" description="Helical" evidence="8">
    <location>
        <begin position="54"/>
        <end position="73"/>
    </location>
</feature>
<dbReference type="InterPro" id="IPR003439">
    <property type="entry name" value="ABC_transporter-like_ATP-bd"/>
</dbReference>
<evidence type="ECO:0000313" key="13">
    <source>
        <dbReference type="Proteomes" id="UP000092659"/>
    </source>
</evidence>
<reference evidence="11 13" key="1">
    <citation type="submission" date="2016-06" db="EMBL/GenBank/DDBJ databases">
        <title>Complete genome sequence of Streptomyces griseochromogenes ATCC 14511, the Blasticidin S producer.</title>
        <authorList>
            <person name="Wu L."/>
        </authorList>
    </citation>
    <scope>NUCLEOTIDE SEQUENCE [LARGE SCALE GENOMIC DNA]</scope>
    <source>
        <strain evidence="11 13">ATCC 14511</strain>
    </source>
</reference>
<evidence type="ECO:0000256" key="7">
    <source>
        <dbReference type="SAM" id="MobiDB-lite"/>
    </source>
</evidence>
<dbReference type="Pfam" id="PF00005">
    <property type="entry name" value="ABC_tran"/>
    <property type="match status" value="1"/>
</dbReference>
<evidence type="ECO:0000256" key="2">
    <source>
        <dbReference type="ARBA" id="ARBA00022692"/>
    </source>
</evidence>
<dbReference type="OrthoDB" id="9806127at2"/>
<dbReference type="Proteomes" id="UP001519309">
    <property type="component" value="Unassembled WGS sequence"/>
</dbReference>
<dbReference type="EMBL" id="CP016279">
    <property type="protein sequence ID" value="ANP51932.1"/>
    <property type="molecule type" value="Genomic_DNA"/>
</dbReference>
<evidence type="ECO:0000313" key="14">
    <source>
        <dbReference type="Proteomes" id="UP001519309"/>
    </source>
</evidence>
<proteinExistence type="predicted"/>
<dbReference type="InterPro" id="IPR039421">
    <property type="entry name" value="Type_1_exporter"/>
</dbReference>
<evidence type="ECO:0000256" key="3">
    <source>
        <dbReference type="ARBA" id="ARBA00022741"/>
    </source>
</evidence>
<dbReference type="KEGG" id="sgs:AVL59_22265"/>
<dbReference type="SMART" id="SM00382">
    <property type="entry name" value="AAA"/>
    <property type="match status" value="1"/>
</dbReference>
<evidence type="ECO:0000256" key="5">
    <source>
        <dbReference type="ARBA" id="ARBA00022989"/>
    </source>
</evidence>
<keyword evidence="3" id="KW-0547">Nucleotide-binding</keyword>
<accession>A0A1B1AZI6</accession>
<comment type="subcellular location">
    <subcellularLocation>
        <location evidence="1">Cell membrane</location>
        <topology evidence="1">Multi-pass membrane protein</topology>
    </subcellularLocation>
</comment>
<evidence type="ECO:0000256" key="6">
    <source>
        <dbReference type="ARBA" id="ARBA00023136"/>
    </source>
</evidence>
<evidence type="ECO:0000259" key="10">
    <source>
        <dbReference type="PROSITE" id="PS50929"/>
    </source>
</evidence>
<dbReference type="GO" id="GO:0140359">
    <property type="term" value="F:ABC-type transporter activity"/>
    <property type="evidence" value="ECO:0007669"/>
    <property type="project" value="InterPro"/>
</dbReference>
<protein>
    <submittedName>
        <fullName evidence="12">ATP-binding cassette subfamily C protein</fullName>
    </submittedName>
</protein>
<keyword evidence="2 8" id="KW-0812">Transmembrane</keyword>
<evidence type="ECO:0000313" key="11">
    <source>
        <dbReference type="EMBL" id="ANP51932.1"/>
    </source>
</evidence>
<dbReference type="STRING" id="68214.AVL59_22265"/>
<keyword evidence="14" id="KW-1185">Reference proteome</keyword>
<dbReference type="Gene3D" id="3.40.50.300">
    <property type="entry name" value="P-loop containing nucleotide triphosphate hydrolases"/>
    <property type="match status" value="1"/>
</dbReference>
<sequence length="595" mass="62900">MSHHGWHVLGHELRRRRRPLLKVAAWSLAEALPSTASGALIARALDQGFLAHRPLTGCGYLAAFAVAMLIGALGTRQMFPHLAATVEPLRDQLVHRLVHATLVRSVAGLDGGADTSVSRLTGLAEHTRQLATTLLRTVRPAVFKIIAALAGVATLAPAIALIAMPPLLLALGASVLIMRAIARHQRTLLLTQETIAEEATTVVGALRDVIACAAEPRARARIDQAIDTQVRHTRRMARLTALRTVTMSLGFQLPLLALLAATGWLTRHHALTPGQIMGGLTYISAALVPAVSSLVSTVGSTGLELNVVLKRLSEATTLPDRADLPEMSPQDTSPGSAPAAAPRVLPSPNLKLHALTFAYGPHAKPVVNNLHLHVPHGDHLAIVGPSGIGKSTLAQLLTGTVTADSGEILLAGRSLADIPPCLARSTIALIPQEAYVFAGTLRENLTYLAPDATDADLDASADAVGLRTLAERLGGYDTLLGPEGPQLSSGERQLIALTRVHLSPAPVVILDEATCYLDPAAEARAEQAFATRQGTLIVIAHRITSAQRARRILLFSENGTTLGTHTQLLATSPLYTDLVGHWDTPHTPRPEPATA</sequence>
<reference evidence="12 14" key="2">
    <citation type="submission" date="2021-03" db="EMBL/GenBank/DDBJ databases">
        <title>Genomic Encyclopedia of Type Strains, Phase IV (KMG-IV): sequencing the most valuable type-strain genomes for metagenomic binning, comparative biology and taxonomic classification.</title>
        <authorList>
            <person name="Goeker M."/>
        </authorList>
    </citation>
    <scope>NUCLEOTIDE SEQUENCE [LARGE SCALE GENOMIC DNA]</scope>
    <source>
        <strain evidence="12 14">DSM 40499</strain>
    </source>
</reference>